<reference evidence="2 3" key="1">
    <citation type="journal article" date="2013" name="Nat. Commun.">
        <title>The evolution and pathogenic mechanisms of the rice sheath blight pathogen.</title>
        <authorList>
            <person name="Zheng A."/>
            <person name="Lin R."/>
            <person name="Xu L."/>
            <person name="Qin P."/>
            <person name="Tang C."/>
            <person name="Ai P."/>
            <person name="Zhang D."/>
            <person name="Liu Y."/>
            <person name="Sun Z."/>
            <person name="Feng H."/>
            <person name="Wang Y."/>
            <person name="Chen Y."/>
            <person name="Liang X."/>
            <person name="Fu R."/>
            <person name="Li Q."/>
            <person name="Zhang J."/>
            <person name="Yu X."/>
            <person name="Xie Z."/>
            <person name="Ding L."/>
            <person name="Guan P."/>
            <person name="Tang J."/>
            <person name="Liang Y."/>
            <person name="Wang S."/>
            <person name="Deng Q."/>
            <person name="Li S."/>
            <person name="Zhu J."/>
            <person name="Wang L."/>
            <person name="Liu H."/>
            <person name="Li P."/>
        </authorList>
    </citation>
    <scope>NUCLEOTIDE SEQUENCE [LARGE SCALE GENOMIC DNA]</scope>
    <source>
        <strain evidence="3">AG-1 IA</strain>
    </source>
</reference>
<evidence type="ECO:0000313" key="3">
    <source>
        <dbReference type="Proteomes" id="UP000011668"/>
    </source>
</evidence>
<feature type="chain" id="PRO_5003996997" evidence="1">
    <location>
        <begin position="25"/>
        <end position="230"/>
    </location>
</feature>
<organism evidence="2 3">
    <name type="scientific">Thanatephorus cucumeris (strain AG1-IA)</name>
    <name type="common">Rice sheath blight fungus</name>
    <name type="synonym">Rhizoctonia solani</name>
    <dbReference type="NCBI Taxonomy" id="983506"/>
    <lineage>
        <taxon>Eukaryota</taxon>
        <taxon>Fungi</taxon>
        <taxon>Dikarya</taxon>
        <taxon>Basidiomycota</taxon>
        <taxon>Agaricomycotina</taxon>
        <taxon>Agaricomycetes</taxon>
        <taxon>Cantharellales</taxon>
        <taxon>Ceratobasidiaceae</taxon>
        <taxon>Rhizoctonia</taxon>
        <taxon>Rhizoctonia solani AG-1</taxon>
    </lineage>
</organism>
<dbReference type="Proteomes" id="UP000011668">
    <property type="component" value="Unassembled WGS sequence"/>
</dbReference>
<name>L8WX16_THACA</name>
<evidence type="ECO:0000256" key="1">
    <source>
        <dbReference type="SAM" id="SignalP"/>
    </source>
</evidence>
<gene>
    <name evidence="2" type="ORF">AG1IA_03430</name>
</gene>
<accession>L8WX16</accession>
<keyword evidence="3" id="KW-1185">Reference proteome</keyword>
<keyword evidence="1" id="KW-0732">Signal</keyword>
<sequence>MHILTVLCFITVINIGLLPRRTLGYPIITRAYSLYSTYQSDNSATLDLRPLDTQSLSSQMNPKVSSPAFSNAAKVGFVNVILRTYKHTASPLRYFKTPEIEHLSTSLAHPVGLGPFDLAIHGLSSISEQIHAKLELNNEREQRSTLNDLESLEQNLDASTVYLPDPNHRRCWVGLVSRSLGLTDAKVSQSGSTSTASVRAPDYRRNTKLKRSSTHAAAGEHLKVRMWGIQ</sequence>
<dbReference type="AlphaFoldDB" id="L8WX16"/>
<protein>
    <submittedName>
        <fullName evidence="2">Uncharacterized protein</fullName>
    </submittedName>
</protein>
<feature type="signal peptide" evidence="1">
    <location>
        <begin position="1"/>
        <end position="24"/>
    </location>
</feature>
<evidence type="ECO:0000313" key="2">
    <source>
        <dbReference type="EMBL" id="ELU42540.1"/>
    </source>
</evidence>
<dbReference type="OrthoDB" id="10276430at2759"/>
<dbReference type="HOGENOM" id="CLU_1205485_0_0_1"/>
<comment type="caution">
    <text evidence="2">The sequence shown here is derived from an EMBL/GenBank/DDBJ whole genome shotgun (WGS) entry which is preliminary data.</text>
</comment>
<dbReference type="EMBL" id="AFRT01000795">
    <property type="protein sequence ID" value="ELU42540.1"/>
    <property type="molecule type" value="Genomic_DNA"/>
</dbReference>
<proteinExistence type="predicted"/>